<dbReference type="AlphaFoldDB" id="A0A1W6ZXN5"/>
<sequence>MKALSLKQPWAWAILSLGKDIENRSWVTAFRGRFLIHASKNFDVDGYDFVLRMAAEKRVVVPRATEFERGGIVGSAVVRDCVQASASPWFFGPHGFVLQGVQSLPFIPCRGQVGFFDVPAPADLERVPA</sequence>
<dbReference type="OrthoDB" id="359066at2"/>
<dbReference type="RefSeq" id="WP_086090296.1">
    <property type="nucleotide sequence ID" value="NZ_CP021112.1"/>
</dbReference>
<proteinExistence type="predicted"/>
<organism evidence="1 2">
    <name type="scientific">Pseudorhodoplanes sinuspersici</name>
    <dbReference type="NCBI Taxonomy" id="1235591"/>
    <lineage>
        <taxon>Bacteria</taxon>
        <taxon>Pseudomonadati</taxon>
        <taxon>Pseudomonadota</taxon>
        <taxon>Alphaproteobacteria</taxon>
        <taxon>Hyphomicrobiales</taxon>
        <taxon>Pseudorhodoplanes</taxon>
    </lineage>
</organism>
<dbReference type="Proteomes" id="UP000194137">
    <property type="component" value="Chromosome"/>
</dbReference>
<dbReference type="SUPFAM" id="SSF88697">
    <property type="entry name" value="PUA domain-like"/>
    <property type="match status" value="1"/>
</dbReference>
<reference evidence="1 2" key="1">
    <citation type="submission" date="2017-05" db="EMBL/GenBank/DDBJ databases">
        <title>Full genome sequence of Pseudorhodoplanes sinuspersici.</title>
        <authorList>
            <person name="Dastgheib S.M.M."/>
            <person name="Shavandi M."/>
            <person name="Tirandaz H."/>
        </authorList>
    </citation>
    <scope>NUCLEOTIDE SEQUENCE [LARGE SCALE GENOMIC DNA]</scope>
    <source>
        <strain evidence="1 2">RIPI110</strain>
    </source>
</reference>
<dbReference type="Gene3D" id="2.30.130.30">
    <property type="entry name" value="Hypothetical protein"/>
    <property type="match status" value="1"/>
</dbReference>
<dbReference type="CDD" id="cd06554">
    <property type="entry name" value="ASCH_ASC-1_like"/>
    <property type="match status" value="1"/>
</dbReference>
<dbReference type="KEGG" id="psin:CAK95_24480"/>
<accession>A0A1W6ZXN5</accession>
<evidence type="ECO:0000313" key="1">
    <source>
        <dbReference type="EMBL" id="ARQ01901.1"/>
    </source>
</evidence>
<keyword evidence="2" id="KW-1185">Reference proteome</keyword>
<gene>
    <name evidence="1" type="ORF">CAK95_24480</name>
</gene>
<name>A0A1W6ZXN5_9HYPH</name>
<evidence type="ECO:0000313" key="2">
    <source>
        <dbReference type="Proteomes" id="UP000194137"/>
    </source>
</evidence>
<dbReference type="STRING" id="1235591.CAK95_24480"/>
<dbReference type="EMBL" id="CP021112">
    <property type="protein sequence ID" value="ARQ01901.1"/>
    <property type="molecule type" value="Genomic_DNA"/>
</dbReference>
<dbReference type="InterPro" id="IPR015947">
    <property type="entry name" value="PUA-like_sf"/>
</dbReference>
<protein>
    <submittedName>
        <fullName evidence="1">Uncharacterized protein</fullName>
    </submittedName>
</protein>